<protein>
    <submittedName>
        <fullName evidence="1">Uncharacterized protein</fullName>
    </submittedName>
</protein>
<keyword evidence="2" id="KW-1185">Reference proteome</keyword>
<feature type="non-terminal residue" evidence="1">
    <location>
        <position position="1"/>
    </location>
</feature>
<organism evidence="1 2">
    <name type="scientific">Streptomyces zingiberis</name>
    <dbReference type="NCBI Taxonomy" id="2053010"/>
    <lineage>
        <taxon>Bacteria</taxon>
        <taxon>Bacillati</taxon>
        <taxon>Actinomycetota</taxon>
        <taxon>Actinomycetes</taxon>
        <taxon>Kitasatosporales</taxon>
        <taxon>Streptomycetaceae</taxon>
        <taxon>Streptomyces</taxon>
    </lineage>
</organism>
<accession>A0ABX1C3D7</accession>
<reference evidence="1 2" key="1">
    <citation type="submission" date="2020-03" db="EMBL/GenBank/DDBJ databases">
        <title>WGS of actinomycetes isolated from Thailand.</title>
        <authorList>
            <person name="Thawai C."/>
        </authorList>
    </citation>
    <scope>NUCLEOTIDE SEQUENCE [LARGE SCALE GENOMIC DNA]</scope>
    <source>
        <strain evidence="1 2">PLAI 1-29</strain>
    </source>
</reference>
<gene>
    <name evidence="1" type="ORF">HCK00_26545</name>
</gene>
<name>A0ABX1C3D7_9ACTN</name>
<dbReference type="Proteomes" id="UP000695264">
    <property type="component" value="Unassembled WGS sequence"/>
</dbReference>
<sequence>AMPVGHTVEAGAFVQDGPEGPELTVTLGRPSAVLGAAEAERLGRSWLEMLAGLAAHTEDPAAGGHTASDFPLLDLAQDEVDELESGFAGDLP</sequence>
<dbReference type="EMBL" id="JAATEN010000039">
    <property type="protein sequence ID" value="NJQ03968.1"/>
    <property type="molecule type" value="Genomic_DNA"/>
</dbReference>
<evidence type="ECO:0000313" key="1">
    <source>
        <dbReference type="EMBL" id="NJQ03968.1"/>
    </source>
</evidence>
<proteinExistence type="predicted"/>
<comment type="caution">
    <text evidence="1">The sequence shown here is derived from an EMBL/GenBank/DDBJ whole genome shotgun (WGS) entry which is preliminary data.</text>
</comment>
<dbReference type="RefSeq" id="WP_168104592.1">
    <property type="nucleotide sequence ID" value="NZ_JAATEN010000039.1"/>
</dbReference>
<evidence type="ECO:0000313" key="2">
    <source>
        <dbReference type="Proteomes" id="UP000695264"/>
    </source>
</evidence>
<dbReference type="Gene3D" id="3.30.559.30">
    <property type="entry name" value="Nonribosomal peptide synthetase, condensation domain"/>
    <property type="match status" value="1"/>
</dbReference>